<evidence type="ECO:0000256" key="2">
    <source>
        <dbReference type="ARBA" id="ARBA00022676"/>
    </source>
</evidence>
<dbReference type="GeneID" id="106661464"/>
<evidence type="ECO:0000259" key="4">
    <source>
        <dbReference type="Pfam" id="PF01755"/>
    </source>
</evidence>
<protein>
    <recommendedName>
        <fullName evidence="4">Glycosyl transferase family 25 domain-containing protein</fullName>
    </recommendedName>
</protein>
<organism evidence="5 6">
    <name type="scientific">Cimex lectularius</name>
    <name type="common">Bed bug</name>
    <name type="synonym">Acanthia lectularia</name>
    <dbReference type="NCBI Taxonomy" id="79782"/>
    <lineage>
        <taxon>Eukaryota</taxon>
        <taxon>Metazoa</taxon>
        <taxon>Ecdysozoa</taxon>
        <taxon>Arthropoda</taxon>
        <taxon>Hexapoda</taxon>
        <taxon>Insecta</taxon>
        <taxon>Pterygota</taxon>
        <taxon>Neoptera</taxon>
        <taxon>Paraneoptera</taxon>
        <taxon>Hemiptera</taxon>
        <taxon>Heteroptera</taxon>
        <taxon>Panheteroptera</taxon>
        <taxon>Cimicomorpha</taxon>
        <taxon>Cimicidae</taxon>
        <taxon>Cimex</taxon>
    </lineage>
</organism>
<dbReference type="Pfam" id="PF13704">
    <property type="entry name" value="Glyco_tranf_2_4"/>
    <property type="match status" value="1"/>
</dbReference>
<dbReference type="AlphaFoldDB" id="A0A8I6RDD7"/>
<keyword evidence="3" id="KW-0808">Transferase</keyword>
<evidence type="ECO:0000256" key="1">
    <source>
        <dbReference type="ARBA" id="ARBA00006721"/>
    </source>
</evidence>
<dbReference type="CDD" id="cd06532">
    <property type="entry name" value="Glyco_transf_25"/>
    <property type="match status" value="1"/>
</dbReference>
<keyword evidence="6" id="KW-1185">Reference proteome</keyword>
<dbReference type="OMA" id="QRVYHYV"/>
<dbReference type="Proteomes" id="UP000494040">
    <property type="component" value="Unassembled WGS sequence"/>
</dbReference>
<dbReference type="InterPro" id="IPR002654">
    <property type="entry name" value="Glyco_trans_25"/>
</dbReference>
<dbReference type="InterPro" id="IPR029044">
    <property type="entry name" value="Nucleotide-diphossugar_trans"/>
</dbReference>
<dbReference type="SUPFAM" id="SSF53448">
    <property type="entry name" value="Nucleotide-diphospho-sugar transferases"/>
    <property type="match status" value="1"/>
</dbReference>
<reference evidence="5" key="1">
    <citation type="submission" date="2022-01" db="UniProtKB">
        <authorList>
            <consortium name="EnsemblMetazoa"/>
        </authorList>
    </citation>
    <scope>IDENTIFICATION</scope>
</reference>
<evidence type="ECO:0000313" key="6">
    <source>
        <dbReference type="Proteomes" id="UP000494040"/>
    </source>
</evidence>
<sequence>MAVGMKLVGTISLFFQINFILNVVPSETESLTQYKPNTVLIEILVRNKAHTLPYFLTYLERLEYPKDRISLWIRSDHNQDNSLEILNKWLDANRDYYHSVDFEFDSKNERIEGEIGPSHWPKSRYTHIISLRETALKRARHKWADYLMVLDCDVFITNPKTLRKLIDTGHTVISPMLRSDGLYSNFWCGMTEDFYYQRTDDYTNILNMHNKGCHKVPMVHSFVLIDLRVLSTDWLTYVPGNLESINVPHDDIITFALSANLSGIAMHVCNDEFYGYVMVPLEVDDGISYDLLQLKNLKLEVLVDNPPMETSHLLSPYVQQPNEAQLDIEKVFMINLKRRPDRRERMLNSLKELNIEAEIIEAVDGQTLTDEELVRLGVKLMPGYYDPFHMRPMKRGEIGCFLSHYKIWEQAVRNNYNMVMVLEDDVRFEPFFNQKMHSLLEEIRNLPIEWDLIYLGRKRLDESSEEPVEGSQLLVYASYSYWTIGYLLSASGAAKLIRQDPLSNILPVDEYLPILYDKHPEEQWKAFYPIRDLVALSSQPLVIYPTRYLHEEGYISDTEDSPTVTTTPNPEL</sequence>
<dbReference type="Gene3D" id="3.90.550.10">
    <property type="entry name" value="Spore Coat Polysaccharide Biosynthesis Protein SpsA, Chain A"/>
    <property type="match status" value="1"/>
</dbReference>
<evidence type="ECO:0000313" key="5">
    <source>
        <dbReference type="EnsemblMetazoa" id="XP_014240367.1"/>
    </source>
</evidence>
<dbReference type="PANTHER" id="PTHR10730:SF53">
    <property type="entry name" value="GLYCOSYLTRANSFERASE 25 FAMILY MEMBER"/>
    <property type="match status" value="1"/>
</dbReference>
<proteinExistence type="inferred from homology"/>
<dbReference type="InterPro" id="IPR050757">
    <property type="entry name" value="Collagen_mod_GT25"/>
</dbReference>
<dbReference type="Pfam" id="PF01755">
    <property type="entry name" value="Glyco_transf_25"/>
    <property type="match status" value="1"/>
</dbReference>
<accession>A0A8I6RDD7</accession>
<keyword evidence="2" id="KW-0328">Glycosyltransferase</keyword>
<dbReference type="KEGG" id="clec:106661464"/>
<dbReference type="RefSeq" id="XP_014240367.1">
    <property type="nucleotide sequence ID" value="XM_014384881.2"/>
</dbReference>
<feature type="domain" description="Glycosyl transferase family 25" evidence="4">
    <location>
        <begin position="330"/>
        <end position="511"/>
    </location>
</feature>
<dbReference type="GO" id="GO:0050211">
    <property type="term" value="F:procollagen galactosyltransferase activity"/>
    <property type="evidence" value="ECO:0007669"/>
    <property type="project" value="TreeGrafter"/>
</dbReference>
<evidence type="ECO:0000256" key="3">
    <source>
        <dbReference type="ARBA" id="ARBA00022679"/>
    </source>
</evidence>
<dbReference type="OrthoDB" id="47375at2759"/>
<dbReference type="EnsemblMetazoa" id="XM_014384881.2">
    <property type="protein sequence ID" value="XP_014240367.1"/>
    <property type="gene ID" value="LOC106661464"/>
</dbReference>
<comment type="similarity">
    <text evidence="1">Belongs to the glycosyltransferase 25 family.</text>
</comment>
<name>A0A8I6RDD7_CIMLE</name>
<dbReference type="PANTHER" id="PTHR10730">
    <property type="entry name" value="PROCOLLAGEN-LYSINE,2-OXOGLUTARATE 5-DIOXYGENASE/GLYCOSYLTRANSFERASE 25 FAMILY MEMBER"/>
    <property type="match status" value="1"/>
</dbReference>